<feature type="region of interest" description="Disordered" evidence="5">
    <location>
        <begin position="87"/>
        <end position="145"/>
    </location>
</feature>
<evidence type="ECO:0000256" key="1">
    <source>
        <dbReference type="ARBA" id="ARBA00004123"/>
    </source>
</evidence>
<dbReference type="Proteomes" id="UP000824890">
    <property type="component" value="Unassembled WGS sequence"/>
</dbReference>
<keyword evidence="4" id="KW-0175">Coiled coil</keyword>
<comment type="caution">
    <text evidence="6">The sequence shown here is derived from an EMBL/GenBank/DDBJ whole genome shotgun (WGS) entry which is preliminary data.</text>
</comment>
<evidence type="ECO:0000256" key="4">
    <source>
        <dbReference type="SAM" id="Coils"/>
    </source>
</evidence>
<comment type="subcellular location">
    <subcellularLocation>
        <location evidence="1">Nucleus</location>
    </subcellularLocation>
</comment>
<keyword evidence="2" id="KW-0238">DNA-binding</keyword>
<keyword evidence="3" id="KW-0539">Nucleus</keyword>
<evidence type="ECO:0000256" key="3">
    <source>
        <dbReference type="ARBA" id="ARBA00023242"/>
    </source>
</evidence>
<evidence type="ECO:0000256" key="2">
    <source>
        <dbReference type="ARBA" id="ARBA00023125"/>
    </source>
</evidence>
<sequence>MVGRETEMMSEREVETSTAQARQNGGAGGGENHPFSSLGRQSSIYSLTLDEFQHALCENGKNFGSMNMDEFLVSIWNAEENNNNNHQAAAASHPVPPSHNGFNNGGTESGVFGGGGGSSGNQGVNKKPGIGIAKQPSLSRQGSLTLPAPLCRKTVEEVWSEIHRGGGSGGGDNNNGRSTSSSNGQNNANNGGGESATRQPTFGEMTLEDFLVKAGVVREHPTNPKPMLNPTPTSVIPASTQQQQLYGVFPGGGDPTFPVGVGDYGKRAGGVGGYQQAPPVQQGVCYGGGGGGFGAGGQQMGMVGPLSPVSSDGLGHGQVDNIGGQYGVDMGGLRGRKRVVDGPAYTVELEAELNQLKEENAQLKHALGELERKRKQQYFESLKTRAQPKVPKVSGRLRTLMRNPSCPL</sequence>
<feature type="compositionally biased region" description="Basic and acidic residues" evidence="5">
    <location>
        <begin position="1"/>
        <end position="15"/>
    </location>
</feature>
<feature type="compositionally biased region" description="Low complexity" evidence="5">
    <location>
        <begin position="174"/>
        <end position="189"/>
    </location>
</feature>
<feature type="coiled-coil region" evidence="4">
    <location>
        <begin position="346"/>
        <end position="376"/>
    </location>
</feature>
<reference evidence="6 7" key="1">
    <citation type="submission" date="2021-05" db="EMBL/GenBank/DDBJ databases">
        <title>Genome Assembly of Synthetic Allotetraploid Brassica napus Reveals Homoeologous Exchanges between Subgenomes.</title>
        <authorList>
            <person name="Davis J.T."/>
        </authorList>
    </citation>
    <scope>NUCLEOTIDE SEQUENCE [LARGE SCALE GENOMIC DNA]</scope>
    <source>
        <strain evidence="7">cv. Da-Ae</strain>
        <tissue evidence="6">Seedling</tissue>
    </source>
</reference>
<dbReference type="PANTHER" id="PTHR22952:SF175">
    <property type="entry name" value="PROTEIN ABSCISIC ACID-INSENSITIVE 5"/>
    <property type="match status" value="1"/>
</dbReference>
<accession>A0ABQ7ZRL3</accession>
<evidence type="ECO:0000313" key="7">
    <source>
        <dbReference type="Proteomes" id="UP000824890"/>
    </source>
</evidence>
<feature type="region of interest" description="Disordered" evidence="5">
    <location>
        <begin position="162"/>
        <end position="199"/>
    </location>
</feature>
<organism evidence="6 7">
    <name type="scientific">Brassica napus</name>
    <name type="common">Rape</name>
    <dbReference type="NCBI Taxonomy" id="3708"/>
    <lineage>
        <taxon>Eukaryota</taxon>
        <taxon>Viridiplantae</taxon>
        <taxon>Streptophyta</taxon>
        <taxon>Embryophyta</taxon>
        <taxon>Tracheophyta</taxon>
        <taxon>Spermatophyta</taxon>
        <taxon>Magnoliopsida</taxon>
        <taxon>eudicotyledons</taxon>
        <taxon>Gunneridae</taxon>
        <taxon>Pentapetalae</taxon>
        <taxon>rosids</taxon>
        <taxon>malvids</taxon>
        <taxon>Brassicales</taxon>
        <taxon>Brassicaceae</taxon>
        <taxon>Brassiceae</taxon>
        <taxon>Brassica</taxon>
    </lineage>
</organism>
<dbReference type="InterPro" id="IPR043452">
    <property type="entry name" value="BZIP46-like"/>
</dbReference>
<evidence type="ECO:0000313" key="6">
    <source>
        <dbReference type="EMBL" id="KAH0882858.1"/>
    </source>
</evidence>
<name>A0ABQ7ZRL3_BRANA</name>
<evidence type="ECO:0000256" key="5">
    <source>
        <dbReference type="SAM" id="MobiDB-lite"/>
    </source>
</evidence>
<feature type="region of interest" description="Disordered" evidence="5">
    <location>
        <begin position="1"/>
        <end position="38"/>
    </location>
</feature>
<protein>
    <submittedName>
        <fullName evidence="6">Uncharacterized protein</fullName>
    </submittedName>
</protein>
<gene>
    <name evidence="6" type="ORF">HID58_058954</name>
</gene>
<proteinExistence type="predicted"/>
<keyword evidence="7" id="KW-1185">Reference proteome</keyword>
<dbReference type="PANTHER" id="PTHR22952">
    <property type="entry name" value="CAMP-RESPONSE ELEMENT BINDING PROTEIN-RELATED"/>
    <property type="match status" value="1"/>
</dbReference>
<dbReference type="EMBL" id="JAGKQM010000014">
    <property type="protein sequence ID" value="KAH0882858.1"/>
    <property type="molecule type" value="Genomic_DNA"/>
</dbReference>
<feature type="compositionally biased region" description="Gly residues" evidence="5">
    <location>
        <begin position="103"/>
        <end position="120"/>
    </location>
</feature>